<dbReference type="Proteomes" id="UP000295709">
    <property type="component" value="Unassembled WGS sequence"/>
</dbReference>
<evidence type="ECO:0000313" key="4">
    <source>
        <dbReference type="Proteomes" id="UP000295709"/>
    </source>
</evidence>
<reference evidence="2 4" key="2">
    <citation type="submission" date="2019-03" db="EMBL/GenBank/DDBJ databases">
        <title>Genomic Encyclopedia of Archaeal and Bacterial Type Strains, Phase II (KMG-II): from individual species to whole genera.</title>
        <authorList>
            <person name="Goeker M."/>
        </authorList>
    </citation>
    <scope>NUCLEOTIDE SEQUENCE [LARGE SCALE GENOMIC DNA]</scope>
    <source>
        <strain evidence="2 4">DSM 15235</strain>
    </source>
</reference>
<dbReference type="RefSeq" id="WP_123262359.1">
    <property type="nucleotide sequence ID" value="NZ_RJTX01000001.1"/>
</dbReference>
<reference evidence="1" key="1">
    <citation type="submission" date="2018-11" db="EMBL/GenBank/DDBJ databases">
        <title>Proposal to divide the Flavobacteriaceae and reorganize its genera based on Amino Acid Identity values calculated from whole genome sequences.</title>
        <authorList>
            <person name="Nicholson A.C."/>
            <person name="Gulvik C.A."/>
            <person name="Whitney A.M."/>
            <person name="Humrighouse B.W."/>
            <person name="Bell M."/>
            <person name="Holmes B."/>
            <person name="Steigerwalt A."/>
            <person name="Villarma A."/>
            <person name="Sheth M."/>
            <person name="Batra D."/>
            <person name="Pryor J."/>
            <person name="Bernardet J.-F."/>
            <person name="Hugo C."/>
            <person name="Kampfer P."/>
            <person name="Newman J."/>
            <person name="Mcquiston J.R."/>
        </authorList>
    </citation>
    <scope>NUCLEOTIDE SEQUENCE</scope>
    <source>
        <strain evidence="1">DSM 15235</strain>
    </source>
</reference>
<proteinExistence type="predicted"/>
<dbReference type="EMBL" id="RJTX01000001">
    <property type="protein sequence ID" value="ROI00664.1"/>
    <property type="molecule type" value="Genomic_DNA"/>
</dbReference>
<dbReference type="Proteomes" id="UP000269375">
    <property type="component" value="Unassembled WGS sequence"/>
</dbReference>
<dbReference type="EMBL" id="SOQW01000001">
    <property type="protein sequence ID" value="TDX94344.1"/>
    <property type="molecule type" value="Genomic_DNA"/>
</dbReference>
<comment type="caution">
    <text evidence="1">The sequence shown here is derived from an EMBL/GenBank/DDBJ whole genome shotgun (WGS) entry which is preliminary data.</text>
</comment>
<accession>A0A3N0W6I1</accession>
<sequence>MGKTLSDKEFNKLIQKHIDKNNYVKIYLSEENPDQSIYGFILKMSDELIMVQEFSDFRLTDIKIIPQERILSIRCNKYDKTIRKILSEEQLIQFNHKIISNTSLTNTENLFKSLKKQNFHCIVESNKKKKGFSIGEIMEVDDTSVLIRNYDPTGKIDKKPHKISFKKIEMVTFNDNYTLIFRKHLKE</sequence>
<evidence type="ECO:0000313" key="1">
    <source>
        <dbReference type="EMBL" id="ROI00664.1"/>
    </source>
</evidence>
<protein>
    <submittedName>
        <fullName evidence="1">Uncharacterized protein</fullName>
    </submittedName>
</protein>
<dbReference type="OrthoDB" id="7173027at2"/>
<evidence type="ECO:0000313" key="2">
    <source>
        <dbReference type="EMBL" id="TDX94344.1"/>
    </source>
</evidence>
<dbReference type="AlphaFoldDB" id="A0A3N0W6I1"/>
<gene>
    <name evidence="2" type="ORF">BCF50_0108</name>
    <name evidence="1" type="ORF">EGI05_07250</name>
</gene>
<organism evidence="1 3">
    <name type="scientific">Chryseobacterium daecheongense</name>
    <dbReference type="NCBI Taxonomy" id="192389"/>
    <lineage>
        <taxon>Bacteria</taxon>
        <taxon>Pseudomonadati</taxon>
        <taxon>Bacteroidota</taxon>
        <taxon>Flavobacteriia</taxon>
        <taxon>Flavobacteriales</taxon>
        <taxon>Weeksellaceae</taxon>
        <taxon>Chryseobacterium group</taxon>
        <taxon>Chryseobacterium</taxon>
    </lineage>
</organism>
<keyword evidence="4" id="KW-1185">Reference proteome</keyword>
<name>A0A3N0W6I1_9FLAO</name>
<evidence type="ECO:0000313" key="3">
    <source>
        <dbReference type="Proteomes" id="UP000269375"/>
    </source>
</evidence>